<name>A0A345YT80_9MICO</name>
<dbReference type="OrthoDB" id="9815492at2"/>
<dbReference type="NCBIfam" id="TIGR03544">
    <property type="entry name" value="DivI1A_domain"/>
    <property type="match status" value="2"/>
</dbReference>
<evidence type="ECO:0000313" key="2">
    <source>
        <dbReference type="EMBL" id="AXK47132.1"/>
    </source>
</evidence>
<evidence type="ECO:0000313" key="5">
    <source>
        <dbReference type="Proteomes" id="UP000282185"/>
    </source>
</evidence>
<dbReference type="RefSeq" id="WP_115414875.1">
    <property type="nucleotide sequence ID" value="NZ_CP031356.1"/>
</dbReference>
<evidence type="ECO:0000256" key="1">
    <source>
        <dbReference type="SAM" id="MobiDB-lite"/>
    </source>
</evidence>
<dbReference type="EMBL" id="QSWH01000003">
    <property type="protein sequence ID" value="RRR23454.1"/>
    <property type="molecule type" value="Genomic_DNA"/>
</dbReference>
<feature type="region of interest" description="Disordered" evidence="1">
    <location>
        <begin position="83"/>
        <end position="134"/>
    </location>
</feature>
<gene>
    <name evidence="2" type="ORF">DWV08_02360</name>
    <name evidence="3" type="ORF">DXU92_07490</name>
</gene>
<reference evidence="3 5" key="2">
    <citation type="submission" date="2018-08" db="EMBL/GenBank/DDBJ databases">
        <title>Brachybacterium saurashtrense DSM 23186.</title>
        <authorList>
            <person name="Li Y."/>
        </authorList>
    </citation>
    <scope>NUCLEOTIDE SEQUENCE [LARGE SCALE GENOMIC DNA]</scope>
    <source>
        <strain evidence="3 5">DSM 23186</strain>
    </source>
</reference>
<organism evidence="3 5">
    <name type="scientific">Brachybacterium saurashtrense</name>
    <dbReference type="NCBI Taxonomy" id="556288"/>
    <lineage>
        <taxon>Bacteria</taxon>
        <taxon>Bacillati</taxon>
        <taxon>Actinomycetota</taxon>
        <taxon>Actinomycetes</taxon>
        <taxon>Micrococcales</taxon>
        <taxon>Dermabacteraceae</taxon>
        <taxon>Brachybacterium</taxon>
    </lineage>
</organism>
<evidence type="ECO:0000313" key="3">
    <source>
        <dbReference type="EMBL" id="RRR23454.1"/>
    </source>
</evidence>
<dbReference type="EMBL" id="CP031356">
    <property type="protein sequence ID" value="AXK47132.1"/>
    <property type="molecule type" value="Genomic_DNA"/>
</dbReference>
<protein>
    <submittedName>
        <fullName evidence="3">DivIVA domain-containing protein</fullName>
    </submittedName>
</protein>
<dbReference type="AlphaFoldDB" id="A0A345YT80"/>
<sequence length="134" mass="14332">MDARFTRTRFAPGYRTEEVDRFIARCERALAARDGSVTADEVMLHRFTEARFEKGYSMDEVDRYLDTMIPTLRAAEEGRAPAAGVPASLGAPPTGAQAAAEGGAMDAARRLGARAAHPAGQRPGLLARLVGSGR</sequence>
<dbReference type="Proteomes" id="UP000282185">
    <property type="component" value="Unassembled WGS sequence"/>
</dbReference>
<reference evidence="2 4" key="1">
    <citation type="submission" date="2018-07" db="EMBL/GenBank/DDBJ databases">
        <title>Brachybacterium saurashtrense DSM 23186 genome sequence.</title>
        <authorList>
            <person name="Guo L."/>
        </authorList>
    </citation>
    <scope>NUCLEOTIDE SEQUENCE [LARGE SCALE GENOMIC DNA]</scope>
    <source>
        <strain evidence="2 4">DSM 23186</strain>
    </source>
</reference>
<dbReference type="InterPro" id="IPR019933">
    <property type="entry name" value="DivIVA_domain"/>
</dbReference>
<dbReference type="Proteomes" id="UP000254236">
    <property type="component" value="Chromosome"/>
</dbReference>
<evidence type="ECO:0000313" key="4">
    <source>
        <dbReference type="Proteomes" id="UP000254236"/>
    </source>
</evidence>
<accession>A0A345YT80</accession>
<proteinExistence type="predicted"/>
<feature type="compositionally biased region" description="Low complexity" evidence="1">
    <location>
        <begin position="83"/>
        <end position="106"/>
    </location>
</feature>
<dbReference type="KEGG" id="bsau:DWV08_02360"/>
<keyword evidence="4" id="KW-1185">Reference proteome</keyword>
<dbReference type="Gene3D" id="6.10.250.660">
    <property type="match status" value="1"/>
</dbReference>